<evidence type="ECO:0000259" key="10">
    <source>
        <dbReference type="Pfam" id="PF04963"/>
    </source>
</evidence>
<dbReference type="Pfam" id="PF00309">
    <property type="entry name" value="Sigma54_AID"/>
    <property type="match status" value="1"/>
</dbReference>
<sequence>MNFEQRPELRQGLRLTPQLFLNLKLLVLPVIELQQLIEAELEQNPALELADDGDGLDSTAGDSAEEAVLGGKTGDGDSNEEFDIAELLPQDGWDLPGQAPDEGEDEPVISEVTPTMKLTYHDTLLPKLLAEVEPNDTRVAEEIVEWLNEEGFLSVNPAEISEATGIPLDTIKRVLGILRRIPPGGLGCPDVRTALIAQLELKGYSESSLEWRILNDYWNLFMEKKFKQLADKLQVPIEEIEGATVNICALEPKPGRQFNAPAPEYVVPDFSCEWRDGKIVAVEQDSNIPRIRIGRRFIEIIQHPESYPAEAVAFAREKVNNAMMFLKAIESRRRLLCRLMDWVIKRQKEFFQSGPEFLKPAMIKEAAAELGVHQATISRAISGKYVETQFGIFKLRDFFKSGTGGVARSGIKEKIQAMIECEDKNNPLSDEEICSRLAAEGINISRRTVAKYRAELGIPGSDERRR</sequence>
<evidence type="ECO:0000256" key="2">
    <source>
        <dbReference type="ARBA" id="ARBA00022478"/>
    </source>
</evidence>
<keyword evidence="8" id="KW-0804">Transcription</keyword>
<dbReference type="EMBL" id="DTMZ01000187">
    <property type="protein sequence ID" value="HGD13900.1"/>
    <property type="molecule type" value="Genomic_DNA"/>
</dbReference>
<keyword evidence="7" id="KW-0238">DNA-binding</keyword>
<evidence type="ECO:0000259" key="9">
    <source>
        <dbReference type="Pfam" id="PF04552"/>
    </source>
</evidence>
<dbReference type="Pfam" id="PF04963">
    <property type="entry name" value="Sigma54_CBD"/>
    <property type="match status" value="1"/>
</dbReference>
<keyword evidence="6" id="KW-0731">Sigma factor</keyword>
<feature type="domain" description="RNA polymerase sigma factor 54 DNA-binding" evidence="9">
    <location>
        <begin position="314"/>
        <end position="466"/>
    </location>
</feature>
<dbReference type="PIRSF" id="PIRSF000774">
    <property type="entry name" value="RpoN"/>
    <property type="match status" value="1"/>
</dbReference>
<evidence type="ECO:0000313" key="11">
    <source>
        <dbReference type="EMBL" id="HGD13900.1"/>
    </source>
</evidence>
<protein>
    <submittedName>
        <fullName evidence="11">RNA polymerase sigma-54 factor</fullName>
    </submittedName>
</protein>
<dbReference type="GO" id="GO:0003677">
    <property type="term" value="F:DNA binding"/>
    <property type="evidence" value="ECO:0007669"/>
    <property type="project" value="UniProtKB-KW"/>
</dbReference>
<dbReference type="Gene3D" id="1.10.10.60">
    <property type="entry name" value="Homeodomain-like"/>
    <property type="match status" value="1"/>
</dbReference>
<comment type="caution">
    <text evidence="11">The sequence shown here is derived from an EMBL/GenBank/DDBJ whole genome shotgun (WGS) entry which is preliminary data.</text>
</comment>
<keyword evidence="3" id="KW-0808">Transferase</keyword>
<dbReference type="AlphaFoldDB" id="A0A7V3PV13"/>
<evidence type="ECO:0000256" key="7">
    <source>
        <dbReference type="ARBA" id="ARBA00023125"/>
    </source>
</evidence>
<evidence type="ECO:0000256" key="6">
    <source>
        <dbReference type="ARBA" id="ARBA00023082"/>
    </source>
</evidence>
<dbReference type="InterPro" id="IPR007634">
    <property type="entry name" value="RNA_pol_sigma_54_DNA-bd"/>
</dbReference>
<dbReference type="PROSITE" id="PS00718">
    <property type="entry name" value="SIGMA54_2"/>
    <property type="match status" value="1"/>
</dbReference>
<accession>A0A7V3PV13</accession>
<dbReference type="PROSITE" id="PS50044">
    <property type="entry name" value="SIGMA54_3"/>
    <property type="match status" value="1"/>
</dbReference>
<gene>
    <name evidence="11" type="primary">rpoN</name>
    <name evidence="11" type="ORF">ENX16_07490</name>
</gene>
<name>A0A7V3PV13_UNCW3</name>
<dbReference type="Gene3D" id="1.10.10.1330">
    <property type="entry name" value="RNA polymerase sigma-54 factor, core-binding domain"/>
    <property type="match status" value="1"/>
</dbReference>
<reference evidence="11" key="1">
    <citation type="journal article" date="2020" name="mSystems">
        <title>Genome- and Community-Level Interaction Insights into Carbon Utilization and Element Cycling Functions of Hydrothermarchaeota in Hydrothermal Sediment.</title>
        <authorList>
            <person name="Zhou Z."/>
            <person name="Liu Y."/>
            <person name="Xu W."/>
            <person name="Pan J."/>
            <person name="Luo Z.H."/>
            <person name="Li M."/>
        </authorList>
    </citation>
    <scope>NUCLEOTIDE SEQUENCE [LARGE SCALE GENOMIC DNA]</scope>
    <source>
        <strain evidence="11">SpSt-914</strain>
    </source>
</reference>
<dbReference type="PANTHER" id="PTHR32248">
    <property type="entry name" value="RNA POLYMERASE SIGMA-54 FACTOR"/>
    <property type="match status" value="1"/>
</dbReference>
<dbReference type="GO" id="GO:0001216">
    <property type="term" value="F:DNA-binding transcription activator activity"/>
    <property type="evidence" value="ECO:0007669"/>
    <property type="project" value="InterPro"/>
</dbReference>
<dbReference type="GO" id="GO:0006352">
    <property type="term" value="P:DNA-templated transcription initiation"/>
    <property type="evidence" value="ECO:0007669"/>
    <property type="project" value="InterPro"/>
</dbReference>
<dbReference type="Pfam" id="PF04552">
    <property type="entry name" value="Sigma54_DBD"/>
    <property type="match status" value="1"/>
</dbReference>
<evidence type="ECO:0000256" key="5">
    <source>
        <dbReference type="ARBA" id="ARBA00023015"/>
    </source>
</evidence>
<comment type="similarity">
    <text evidence="1">Belongs to the sigma-54 factor family.</text>
</comment>
<organism evidence="11">
    <name type="scientific">candidate division WOR-3 bacterium</name>
    <dbReference type="NCBI Taxonomy" id="2052148"/>
    <lineage>
        <taxon>Bacteria</taxon>
        <taxon>Bacteria division WOR-3</taxon>
    </lineage>
</organism>
<dbReference type="GO" id="GO:0016779">
    <property type="term" value="F:nucleotidyltransferase activity"/>
    <property type="evidence" value="ECO:0007669"/>
    <property type="project" value="UniProtKB-KW"/>
</dbReference>
<evidence type="ECO:0000256" key="4">
    <source>
        <dbReference type="ARBA" id="ARBA00022695"/>
    </source>
</evidence>
<feature type="domain" description="RNA polymerase sigma factor 54 core-binding" evidence="10">
    <location>
        <begin position="117"/>
        <end position="295"/>
    </location>
</feature>
<dbReference type="NCBIfam" id="TIGR02395">
    <property type="entry name" value="rpoN_sigma"/>
    <property type="match status" value="1"/>
</dbReference>
<dbReference type="InterPro" id="IPR000394">
    <property type="entry name" value="RNA_pol_sigma_54"/>
</dbReference>
<keyword evidence="5" id="KW-0805">Transcription regulation</keyword>
<dbReference type="GO" id="GO:0016987">
    <property type="term" value="F:sigma factor activity"/>
    <property type="evidence" value="ECO:0007669"/>
    <property type="project" value="UniProtKB-KW"/>
</dbReference>
<dbReference type="PRINTS" id="PR00045">
    <property type="entry name" value="SIGMA54FCT"/>
</dbReference>
<evidence type="ECO:0000256" key="3">
    <source>
        <dbReference type="ARBA" id="ARBA00022679"/>
    </source>
</evidence>
<keyword evidence="4" id="KW-0548">Nucleotidyltransferase</keyword>
<dbReference type="InterPro" id="IPR038709">
    <property type="entry name" value="RpoN_core-bd_sf"/>
</dbReference>
<dbReference type="PANTHER" id="PTHR32248:SF4">
    <property type="entry name" value="RNA POLYMERASE SIGMA-54 FACTOR"/>
    <property type="match status" value="1"/>
</dbReference>
<dbReference type="InterPro" id="IPR007046">
    <property type="entry name" value="RNA_pol_sigma_54_core-bd"/>
</dbReference>
<evidence type="ECO:0000256" key="8">
    <source>
        <dbReference type="ARBA" id="ARBA00023163"/>
    </source>
</evidence>
<proteinExistence type="inferred from homology"/>
<keyword evidence="2" id="KW-0240">DNA-directed RNA polymerase</keyword>
<dbReference type="GO" id="GO:0000428">
    <property type="term" value="C:DNA-directed RNA polymerase complex"/>
    <property type="evidence" value="ECO:0007669"/>
    <property type="project" value="UniProtKB-KW"/>
</dbReference>
<evidence type="ECO:0000256" key="1">
    <source>
        <dbReference type="ARBA" id="ARBA00008798"/>
    </source>
</evidence>